<keyword evidence="8" id="KW-0175">Coiled coil</keyword>
<evidence type="ECO:0000256" key="1">
    <source>
        <dbReference type="ARBA" id="ARBA00008842"/>
    </source>
</evidence>
<evidence type="ECO:0000256" key="8">
    <source>
        <dbReference type="SAM" id="Coils"/>
    </source>
</evidence>
<keyword evidence="3" id="KW-0597">Phosphoprotein</keyword>
<evidence type="ECO:0000313" key="12">
    <source>
        <dbReference type="Proteomes" id="UP001158576"/>
    </source>
</evidence>
<dbReference type="InterPro" id="IPR011993">
    <property type="entry name" value="PH-like_dom_sf"/>
</dbReference>
<dbReference type="PANTHER" id="PTHR10972:SF205">
    <property type="entry name" value="OXYSTEROL-BINDING PROTEIN 1"/>
    <property type="match status" value="1"/>
</dbReference>
<organism evidence="11 12">
    <name type="scientific">Oikopleura dioica</name>
    <name type="common">Tunicate</name>
    <dbReference type="NCBI Taxonomy" id="34765"/>
    <lineage>
        <taxon>Eukaryota</taxon>
        <taxon>Metazoa</taxon>
        <taxon>Chordata</taxon>
        <taxon>Tunicata</taxon>
        <taxon>Appendicularia</taxon>
        <taxon>Copelata</taxon>
        <taxon>Oikopleuridae</taxon>
        <taxon>Oikopleura</taxon>
    </lineage>
</organism>
<dbReference type="InterPro" id="IPR000648">
    <property type="entry name" value="Oxysterol-bd"/>
</dbReference>
<dbReference type="Pfam" id="PF01237">
    <property type="entry name" value="Oxysterol_BP"/>
    <property type="match status" value="1"/>
</dbReference>
<proteinExistence type="inferred from homology"/>
<feature type="domain" description="PH" evidence="10">
    <location>
        <begin position="4"/>
        <end position="97"/>
    </location>
</feature>
<dbReference type="InterPro" id="IPR001849">
    <property type="entry name" value="PH_domain"/>
</dbReference>
<comment type="similarity">
    <text evidence="1 6">Belongs to the OSBP family.</text>
</comment>
<evidence type="ECO:0000256" key="4">
    <source>
        <dbReference type="ARBA" id="ARBA00023055"/>
    </source>
</evidence>
<evidence type="ECO:0000256" key="6">
    <source>
        <dbReference type="RuleBase" id="RU003844"/>
    </source>
</evidence>
<evidence type="ECO:0000256" key="9">
    <source>
        <dbReference type="SAM" id="MobiDB-lite"/>
    </source>
</evidence>
<dbReference type="Gene3D" id="2.30.29.30">
    <property type="entry name" value="Pleckstrin-homology domain (PH domain)/Phosphotyrosine-binding domain (PTB)"/>
    <property type="match status" value="1"/>
</dbReference>
<name>A0ABN7S523_OIKDI</name>
<evidence type="ECO:0000259" key="10">
    <source>
        <dbReference type="PROSITE" id="PS50003"/>
    </source>
</evidence>
<protein>
    <recommendedName>
        <fullName evidence="7">Oxysterol-binding protein</fullName>
    </recommendedName>
</protein>
<keyword evidence="5" id="KW-0446">Lipid-binding</keyword>
<feature type="coiled-coil region" evidence="8">
    <location>
        <begin position="202"/>
        <end position="229"/>
    </location>
</feature>
<accession>A0ABN7S523</accession>
<dbReference type="CDD" id="cd13284">
    <property type="entry name" value="PH_OSBP_ORP4"/>
    <property type="match status" value="1"/>
</dbReference>
<evidence type="ECO:0000256" key="3">
    <source>
        <dbReference type="ARBA" id="ARBA00022553"/>
    </source>
</evidence>
<keyword evidence="12" id="KW-1185">Reference proteome</keyword>
<dbReference type="SMART" id="SM00233">
    <property type="entry name" value="PH"/>
    <property type="match status" value="1"/>
</dbReference>
<dbReference type="PROSITE" id="PS01013">
    <property type="entry name" value="OSBP"/>
    <property type="match status" value="1"/>
</dbReference>
<gene>
    <name evidence="11" type="ORF">OKIOD_LOCUS3561</name>
</gene>
<evidence type="ECO:0000256" key="5">
    <source>
        <dbReference type="ARBA" id="ARBA00023121"/>
    </source>
</evidence>
<reference evidence="11 12" key="1">
    <citation type="submission" date="2021-04" db="EMBL/GenBank/DDBJ databases">
        <authorList>
            <person name="Bliznina A."/>
        </authorList>
    </citation>
    <scope>NUCLEOTIDE SEQUENCE [LARGE SCALE GENOMIC DNA]</scope>
</reference>
<dbReference type="Gene3D" id="3.30.70.3490">
    <property type="match status" value="1"/>
</dbReference>
<dbReference type="InterPro" id="IPR037239">
    <property type="entry name" value="OSBP_sf"/>
</dbReference>
<dbReference type="SUPFAM" id="SSF144000">
    <property type="entry name" value="Oxysterol-binding protein-like"/>
    <property type="match status" value="1"/>
</dbReference>
<dbReference type="SUPFAM" id="SSF50729">
    <property type="entry name" value="PH domain-like"/>
    <property type="match status" value="1"/>
</dbReference>
<dbReference type="EMBL" id="OU015568">
    <property type="protein sequence ID" value="CAG5088889.1"/>
    <property type="molecule type" value="Genomic_DNA"/>
</dbReference>
<feature type="region of interest" description="Disordered" evidence="9">
    <location>
        <begin position="99"/>
        <end position="124"/>
    </location>
</feature>
<keyword evidence="2 7" id="KW-0813">Transport</keyword>
<evidence type="ECO:0000256" key="2">
    <source>
        <dbReference type="ARBA" id="ARBA00022448"/>
    </source>
</evidence>
<dbReference type="PANTHER" id="PTHR10972">
    <property type="entry name" value="OXYSTEROL-BINDING PROTEIN-RELATED"/>
    <property type="match status" value="1"/>
</dbReference>
<evidence type="ECO:0000256" key="7">
    <source>
        <dbReference type="RuleBase" id="RU003845"/>
    </source>
</evidence>
<dbReference type="Proteomes" id="UP001158576">
    <property type="component" value="Chromosome PAR"/>
</dbReference>
<dbReference type="Gene3D" id="2.40.160.120">
    <property type="match status" value="1"/>
</dbReference>
<dbReference type="Pfam" id="PF00169">
    <property type="entry name" value="PH"/>
    <property type="match status" value="1"/>
</dbReference>
<feature type="compositionally biased region" description="Acidic residues" evidence="9">
    <location>
        <begin position="105"/>
        <end position="115"/>
    </location>
</feature>
<sequence>MSDEANLKGWLFKWTNYLKGYQRRWFVLSNGYLSYYRSQQEMSYTCRGTINVSGAEISFEDRTSFTVTSGSNISWHLKAQSEVERQRWIHGLELARAGQPRFSEDQTDSDSEGDDGSSPGDGADLKQISNKLNDLKTCHDLIKKHASSLQRVIADMDKDDDKIRMLQEKTTLFMITAEAMNVAANEFVNLAKNSSENWQKVLASERAQRFRLEENIEALALQQNALERDSSIDNNSEFTHANVIKNYAEPMCESDDEFHDCETDGESIDVPVATMTVETTNKDGKRKRRTTIPDKPDKPLNLWSIMRSCIGKDLSKIPMPVNFNEPLSMLQRITEDFEYHDYLDRAAATDSVEEQLALVAAFSVSSYASTLIRTTKPFNPLLGETYELDREEEMGLRLIVEQVSHHPPVAAFHAISSRNGGWELFGEMMGSIHVKFHKNGQHYHWSRVTTTVHNIIVGKLWIEQSGEYDVASSITPHKCTLKYHPYSYFSREPARKVTGTVFDASGKAKKSLLELGMTISTLPMLPRSKTRRKKTTKLLRPENFGKSTRFQKEPRRCTTLASSRLRKDQQLMEETLWDEANAEKQRLEQAQRERRKARTSPWEPVWFKEDTCKTSGLKLHLYKGEYWEKKEKQDWSKCPSIFQ</sequence>
<dbReference type="InterPro" id="IPR018494">
    <property type="entry name" value="Oxysterol-bd_CS"/>
</dbReference>
<evidence type="ECO:0000313" key="11">
    <source>
        <dbReference type="EMBL" id="CAG5088889.1"/>
    </source>
</evidence>
<dbReference type="PROSITE" id="PS50003">
    <property type="entry name" value="PH_DOMAIN"/>
    <property type="match status" value="1"/>
</dbReference>
<keyword evidence="4 7" id="KW-0445">Lipid transport</keyword>